<reference evidence="2 3" key="1">
    <citation type="submission" date="2024-01" db="EMBL/GenBank/DDBJ databases">
        <authorList>
            <person name="Kunselman E."/>
        </authorList>
    </citation>
    <scope>NUCLEOTIDE SEQUENCE [LARGE SCALE GENOMIC DNA]</scope>
    <source>
        <strain evidence="2">2 abalone samples</strain>
    </source>
</reference>
<comment type="similarity">
    <text evidence="1">Belongs to the bactofilin family.</text>
</comment>
<comment type="caution">
    <text evidence="2">The sequence shown here is derived from an EMBL/GenBank/DDBJ whole genome shotgun (WGS) entry which is preliminary data.</text>
</comment>
<gene>
    <name evidence="2" type="ORF">CAXC1_320032</name>
</gene>
<dbReference type="PANTHER" id="PTHR35024">
    <property type="entry name" value="HYPOTHETICAL CYTOSOLIC PROTEIN"/>
    <property type="match status" value="1"/>
</dbReference>
<protein>
    <submittedName>
        <fullName evidence="2">Cell shape determination protein CcmA</fullName>
    </submittedName>
</protein>
<sequence length="142" mass="15325">MIFKNSKKTHKSTIPSIISEDAKIQGTVISSGSIEVAGQIDGNAKCRAINIHKSGVVIGDIIAEDVIISGKTRGNIKTKNIFLTETGIVVGTICYKNIIITSGALIDGKLCKVEQNQAIKITTNKDMKNNLTNELKNDKEKI</sequence>
<evidence type="ECO:0000256" key="1">
    <source>
        <dbReference type="ARBA" id="ARBA00044755"/>
    </source>
</evidence>
<evidence type="ECO:0000313" key="2">
    <source>
        <dbReference type="EMBL" id="CAK8163227.1"/>
    </source>
</evidence>
<accession>A0ABP0EWH9</accession>
<name>A0ABP0EWH9_9RICK</name>
<dbReference type="Pfam" id="PF04519">
    <property type="entry name" value="Bactofilin"/>
    <property type="match status" value="1"/>
</dbReference>
<dbReference type="Proteomes" id="UP001314181">
    <property type="component" value="Unassembled WGS sequence"/>
</dbReference>
<organism evidence="2 3">
    <name type="scientific">Candidatus Xenohaliotis californiensis</name>
    <dbReference type="NCBI Taxonomy" id="84677"/>
    <lineage>
        <taxon>Bacteria</taxon>
        <taxon>Pseudomonadati</taxon>
        <taxon>Pseudomonadota</taxon>
        <taxon>Alphaproteobacteria</taxon>
        <taxon>Rickettsiales</taxon>
        <taxon>Anaplasmataceae</taxon>
        <taxon>Candidatus Xenohaliotis</taxon>
    </lineage>
</organism>
<dbReference type="RefSeq" id="WP_338364241.1">
    <property type="nucleotide sequence ID" value="NZ_CAWVOK010000025.1"/>
</dbReference>
<dbReference type="PANTHER" id="PTHR35024:SF4">
    <property type="entry name" value="POLYMER-FORMING CYTOSKELETAL PROTEIN"/>
    <property type="match status" value="1"/>
</dbReference>
<keyword evidence="3" id="KW-1185">Reference proteome</keyword>
<proteinExistence type="inferred from homology"/>
<dbReference type="EMBL" id="CAWVOK010000025">
    <property type="protein sequence ID" value="CAK8163227.1"/>
    <property type="molecule type" value="Genomic_DNA"/>
</dbReference>
<dbReference type="InterPro" id="IPR007607">
    <property type="entry name" value="BacA/B"/>
</dbReference>
<evidence type="ECO:0000313" key="3">
    <source>
        <dbReference type="Proteomes" id="UP001314181"/>
    </source>
</evidence>